<dbReference type="GO" id="GO:0005634">
    <property type="term" value="C:nucleus"/>
    <property type="evidence" value="ECO:0007669"/>
    <property type="project" value="TreeGrafter"/>
</dbReference>
<dbReference type="InterPro" id="IPR001680">
    <property type="entry name" value="WD40_rpt"/>
</dbReference>
<dbReference type="Gene3D" id="2.130.10.10">
    <property type="entry name" value="YVTN repeat-like/Quinoprotein amine dehydrogenase"/>
    <property type="match status" value="1"/>
</dbReference>
<keyword evidence="9" id="KW-1185">Reference proteome</keyword>
<dbReference type="GO" id="GO:0003677">
    <property type="term" value="F:DNA binding"/>
    <property type="evidence" value="ECO:0007669"/>
    <property type="project" value="TreeGrafter"/>
</dbReference>
<dbReference type="InterPro" id="IPR050853">
    <property type="entry name" value="WD_repeat_DNA-damage-binding"/>
</dbReference>
<evidence type="ECO:0000256" key="4">
    <source>
        <dbReference type="ARBA" id="ARBA00022574"/>
    </source>
</evidence>
<comment type="caution">
    <text evidence="8">The sequence shown here is derived from an EMBL/GenBank/DDBJ whole genome shotgun (WGS) entry which is preliminary data.</text>
</comment>
<protein>
    <recommendedName>
        <fullName evidence="3 6">WD repeat-containing protein 76</fullName>
    </recommendedName>
</protein>
<dbReference type="PANTHER" id="PTHR14773:SF0">
    <property type="entry name" value="WD REPEAT-CONTAINING PROTEIN 76"/>
    <property type="match status" value="1"/>
</dbReference>
<dbReference type="SMART" id="SM00320">
    <property type="entry name" value="WD40"/>
    <property type="match status" value="2"/>
</dbReference>
<feature type="region of interest" description="Disordered" evidence="7">
    <location>
        <begin position="146"/>
        <end position="210"/>
    </location>
</feature>
<feature type="region of interest" description="Disordered" evidence="7">
    <location>
        <begin position="1"/>
        <end position="121"/>
    </location>
</feature>
<dbReference type="GO" id="GO:2000001">
    <property type="term" value="P:regulation of DNA damage checkpoint"/>
    <property type="evidence" value="ECO:0007669"/>
    <property type="project" value="TreeGrafter"/>
</dbReference>
<feature type="compositionally biased region" description="Pro residues" evidence="7">
    <location>
        <begin position="29"/>
        <end position="41"/>
    </location>
</feature>
<sequence>MEMAAESGTGTVERRELSPRSQQQLQERTPPPPAAPPPAPQAAPRRSPQLRVLLTPLPAPGRRLPQKRLLGAYDGAAGGDGKRRRAEPSSPERADSGSDGDGDSDGTEAGEDGSPRLSAYERKRLKNISENAKFFAALKLHEVGAVSRKTPRNRSQRNISGQQEQSCHCRAKPRKAESSTVQRRSMRLQRMQPPEVPQAEAPAQEEEYPQVPAGPLPMAADGQEEKSETALLGTWLQLSEVRPAAFAGISGYQAALSSMLLREDGIRKVVSSRVCSVAIHPSESTVLVAAGDKYGHVGLWDASCTAEEGAHVFTPHNSSVNCMHFSPSQPTQLLSLSHDSLRCGDVSRAVFDEVGAVLCCAAPIAAQVLRVGC</sequence>
<evidence type="ECO:0000256" key="3">
    <source>
        <dbReference type="ARBA" id="ARBA00021234"/>
    </source>
</evidence>
<dbReference type="Proteomes" id="UP000237246">
    <property type="component" value="Unassembled WGS sequence"/>
</dbReference>
<feature type="compositionally biased region" description="Polar residues" evidence="7">
    <location>
        <begin position="156"/>
        <end position="166"/>
    </location>
</feature>
<name>A0A2P4T2W4_BAMTH</name>
<dbReference type="AlphaFoldDB" id="A0A2P4T2W4"/>
<dbReference type="SUPFAM" id="SSF50978">
    <property type="entry name" value="WD40 repeat-like"/>
    <property type="match status" value="1"/>
</dbReference>
<proteinExistence type="inferred from homology"/>
<evidence type="ECO:0000256" key="2">
    <source>
        <dbReference type="ARBA" id="ARBA00005434"/>
    </source>
</evidence>
<dbReference type="OrthoDB" id="9890280at2759"/>
<dbReference type="InterPro" id="IPR036322">
    <property type="entry name" value="WD40_repeat_dom_sf"/>
</dbReference>
<evidence type="ECO:0000256" key="1">
    <source>
        <dbReference type="ARBA" id="ARBA00002530"/>
    </source>
</evidence>
<dbReference type="PANTHER" id="PTHR14773">
    <property type="entry name" value="WD REPEAT-CONTAINING PROTEIN 76"/>
    <property type="match status" value="1"/>
</dbReference>
<keyword evidence="5" id="KW-0677">Repeat</keyword>
<evidence type="ECO:0000313" key="9">
    <source>
        <dbReference type="Proteomes" id="UP000237246"/>
    </source>
</evidence>
<comment type="function">
    <text evidence="1 6">Specifically binds 5-hydroxymethylcytosine (5hmC), suggesting that it acts as a specific reader of 5hmC.</text>
</comment>
<dbReference type="EMBL" id="PPHD01010906">
    <property type="protein sequence ID" value="POI30700.1"/>
    <property type="molecule type" value="Genomic_DNA"/>
</dbReference>
<evidence type="ECO:0000256" key="5">
    <source>
        <dbReference type="ARBA" id="ARBA00022737"/>
    </source>
</evidence>
<feature type="compositionally biased region" description="Basic and acidic residues" evidence="7">
    <location>
        <begin position="86"/>
        <end position="96"/>
    </location>
</feature>
<comment type="similarity">
    <text evidence="2 6">Belongs to the WD repeat DDB2/WDR76 family.</text>
</comment>
<evidence type="ECO:0000313" key="8">
    <source>
        <dbReference type="EMBL" id="POI30700.1"/>
    </source>
</evidence>
<gene>
    <name evidence="8" type="ORF">CIB84_005547</name>
</gene>
<dbReference type="InterPro" id="IPR015943">
    <property type="entry name" value="WD40/YVTN_repeat-like_dom_sf"/>
</dbReference>
<feature type="compositionally biased region" description="Acidic residues" evidence="7">
    <location>
        <begin position="98"/>
        <end position="111"/>
    </location>
</feature>
<reference evidence="8 9" key="1">
    <citation type="submission" date="2018-01" db="EMBL/GenBank/DDBJ databases">
        <title>Comparison of the Chinese Bamboo Partridge and Red Junglefowl genome sequences highlights the importance of demography in genome evolution.</title>
        <authorList>
            <person name="Tiley G.P."/>
            <person name="Kimball R.T."/>
            <person name="Braun E.L."/>
            <person name="Burleigh J.G."/>
        </authorList>
    </citation>
    <scope>NUCLEOTIDE SEQUENCE [LARGE SCALE GENOMIC DNA]</scope>
    <source>
        <strain evidence="8">RTK389</strain>
        <tissue evidence="8">Blood</tissue>
    </source>
</reference>
<comment type="subunit">
    <text evidence="6">Interacts with CUL4A and/or CUL4B.</text>
</comment>
<keyword evidence="4 6" id="KW-0853">WD repeat</keyword>
<accession>A0A2P4T2W4</accession>
<evidence type="ECO:0000256" key="6">
    <source>
        <dbReference type="RuleBase" id="RU365004"/>
    </source>
</evidence>
<organism evidence="8 9">
    <name type="scientific">Bambusicola thoracicus</name>
    <name type="common">Chinese bamboo-partridge</name>
    <name type="synonym">Perdix thoracica</name>
    <dbReference type="NCBI Taxonomy" id="9083"/>
    <lineage>
        <taxon>Eukaryota</taxon>
        <taxon>Metazoa</taxon>
        <taxon>Chordata</taxon>
        <taxon>Craniata</taxon>
        <taxon>Vertebrata</taxon>
        <taxon>Euteleostomi</taxon>
        <taxon>Archelosauria</taxon>
        <taxon>Archosauria</taxon>
        <taxon>Dinosauria</taxon>
        <taxon>Saurischia</taxon>
        <taxon>Theropoda</taxon>
        <taxon>Coelurosauria</taxon>
        <taxon>Aves</taxon>
        <taxon>Neognathae</taxon>
        <taxon>Galloanserae</taxon>
        <taxon>Galliformes</taxon>
        <taxon>Phasianidae</taxon>
        <taxon>Perdicinae</taxon>
        <taxon>Bambusicola</taxon>
    </lineage>
</organism>
<evidence type="ECO:0000256" key="7">
    <source>
        <dbReference type="SAM" id="MobiDB-lite"/>
    </source>
</evidence>